<organism evidence="3 4">
    <name type="scientific">Candidatus Anaerostipes excrementavium</name>
    <dbReference type="NCBI Taxonomy" id="2838463"/>
    <lineage>
        <taxon>Bacteria</taxon>
        <taxon>Bacillati</taxon>
        <taxon>Bacillota</taxon>
        <taxon>Clostridia</taxon>
        <taxon>Lachnospirales</taxon>
        <taxon>Lachnospiraceae</taxon>
        <taxon>Anaerostipes</taxon>
    </lineage>
</organism>
<dbReference type="PROSITE" id="PS51257">
    <property type="entry name" value="PROKAR_LIPOPROTEIN"/>
    <property type="match status" value="1"/>
</dbReference>
<evidence type="ECO:0000256" key="1">
    <source>
        <dbReference type="SAM" id="SignalP"/>
    </source>
</evidence>
<proteinExistence type="predicted"/>
<dbReference type="Proteomes" id="UP000886721">
    <property type="component" value="Unassembled WGS sequence"/>
</dbReference>
<evidence type="ECO:0000259" key="2">
    <source>
        <dbReference type="Pfam" id="PF12682"/>
    </source>
</evidence>
<dbReference type="Gene3D" id="3.40.50.360">
    <property type="match status" value="1"/>
</dbReference>
<dbReference type="AlphaFoldDB" id="A0A9D1WXZ4"/>
<evidence type="ECO:0000313" key="4">
    <source>
        <dbReference type="Proteomes" id="UP000886721"/>
    </source>
</evidence>
<feature type="domain" description="Flavodoxin-like" evidence="2">
    <location>
        <begin position="68"/>
        <end position="220"/>
    </location>
</feature>
<dbReference type="EMBL" id="DXEM01000039">
    <property type="protein sequence ID" value="HIX68977.1"/>
    <property type="molecule type" value="Genomic_DNA"/>
</dbReference>
<sequence length="241" mass="26441">MKKVLSLLINISLLFSLTACGNNATADMIENTTLSSNVVSEKDLGSQGMEQSERQQQTEDSDMNNTTILVAYFSRTGENYNVGNIEKGNTHIVADMIAEQTGGDTFEISTVTPYPDNYDECTDIARQEQNENARPELAAFVENMGNYDTIFLGYPIWWSDVPMAVYTFLESYDFSEKTIIPFCTHEGSGLASTESSIAAVCPDSKIMGGLSIRGSVAQKSQDEAQAAVTDWLEQVGFGEQK</sequence>
<name>A0A9D1WXZ4_9FIRM</name>
<dbReference type="InterPro" id="IPR029039">
    <property type="entry name" value="Flavoprotein-like_sf"/>
</dbReference>
<gene>
    <name evidence="3" type="ORF">H9735_12755</name>
</gene>
<reference evidence="3" key="2">
    <citation type="submission" date="2021-04" db="EMBL/GenBank/DDBJ databases">
        <authorList>
            <person name="Gilroy R."/>
        </authorList>
    </citation>
    <scope>NUCLEOTIDE SEQUENCE</scope>
    <source>
        <strain evidence="3">CHK191-13928</strain>
    </source>
</reference>
<dbReference type="SUPFAM" id="SSF52218">
    <property type="entry name" value="Flavoproteins"/>
    <property type="match status" value="1"/>
</dbReference>
<keyword evidence="1" id="KW-0732">Signal</keyword>
<dbReference type="InterPro" id="IPR008254">
    <property type="entry name" value="Flavodoxin/NO_synth"/>
</dbReference>
<feature type="chain" id="PRO_5039544802" evidence="1">
    <location>
        <begin position="22"/>
        <end position="241"/>
    </location>
</feature>
<dbReference type="PANTHER" id="PTHR39201">
    <property type="entry name" value="EXPORTED PROTEIN-RELATED"/>
    <property type="match status" value="1"/>
</dbReference>
<dbReference type="Pfam" id="PF12682">
    <property type="entry name" value="Flavodoxin_4"/>
    <property type="match status" value="1"/>
</dbReference>
<feature type="signal peptide" evidence="1">
    <location>
        <begin position="1"/>
        <end position="21"/>
    </location>
</feature>
<dbReference type="GO" id="GO:0010181">
    <property type="term" value="F:FMN binding"/>
    <property type="evidence" value="ECO:0007669"/>
    <property type="project" value="InterPro"/>
</dbReference>
<dbReference type="GO" id="GO:0016651">
    <property type="term" value="F:oxidoreductase activity, acting on NAD(P)H"/>
    <property type="evidence" value="ECO:0007669"/>
    <property type="project" value="UniProtKB-ARBA"/>
</dbReference>
<evidence type="ECO:0000313" key="3">
    <source>
        <dbReference type="EMBL" id="HIX68977.1"/>
    </source>
</evidence>
<dbReference type="PANTHER" id="PTHR39201:SF1">
    <property type="entry name" value="FLAVODOXIN-LIKE DOMAIN-CONTAINING PROTEIN"/>
    <property type="match status" value="1"/>
</dbReference>
<accession>A0A9D1WXZ4</accession>
<protein>
    <submittedName>
        <fullName evidence="3">Flavodoxin</fullName>
    </submittedName>
</protein>
<reference evidence="3" key="1">
    <citation type="journal article" date="2021" name="PeerJ">
        <title>Extensive microbial diversity within the chicken gut microbiome revealed by metagenomics and culture.</title>
        <authorList>
            <person name="Gilroy R."/>
            <person name="Ravi A."/>
            <person name="Getino M."/>
            <person name="Pursley I."/>
            <person name="Horton D.L."/>
            <person name="Alikhan N.F."/>
            <person name="Baker D."/>
            <person name="Gharbi K."/>
            <person name="Hall N."/>
            <person name="Watson M."/>
            <person name="Adriaenssens E.M."/>
            <person name="Foster-Nyarko E."/>
            <person name="Jarju S."/>
            <person name="Secka A."/>
            <person name="Antonio M."/>
            <person name="Oren A."/>
            <person name="Chaudhuri R.R."/>
            <person name="La Ragione R."/>
            <person name="Hildebrand F."/>
            <person name="Pallen M.J."/>
        </authorList>
    </citation>
    <scope>NUCLEOTIDE SEQUENCE</scope>
    <source>
        <strain evidence="3">CHK191-13928</strain>
    </source>
</reference>
<comment type="caution">
    <text evidence="3">The sequence shown here is derived from an EMBL/GenBank/DDBJ whole genome shotgun (WGS) entry which is preliminary data.</text>
</comment>